<evidence type="ECO:0000313" key="1">
    <source>
        <dbReference type="EMBL" id="GAA2624244.1"/>
    </source>
</evidence>
<evidence type="ECO:0000313" key="2">
    <source>
        <dbReference type="Proteomes" id="UP001501447"/>
    </source>
</evidence>
<reference evidence="1 2" key="1">
    <citation type="journal article" date="2019" name="Int. J. Syst. Evol. Microbiol.">
        <title>The Global Catalogue of Microorganisms (GCM) 10K type strain sequencing project: providing services to taxonomists for standard genome sequencing and annotation.</title>
        <authorList>
            <consortium name="The Broad Institute Genomics Platform"/>
            <consortium name="The Broad Institute Genome Sequencing Center for Infectious Disease"/>
            <person name="Wu L."/>
            <person name="Ma J."/>
        </authorList>
    </citation>
    <scope>NUCLEOTIDE SEQUENCE [LARGE SCALE GENOMIC DNA]</scope>
    <source>
        <strain evidence="1 2">JCM 16373</strain>
    </source>
</reference>
<name>A0ABN3QEC3_9ACTN</name>
<dbReference type="RefSeq" id="WP_344567998.1">
    <property type="nucleotide sequence ID" value="NZ_BAAARJ010000014.1"/>
</dbReference>
<proteinExistence type="predicted"/>
<sequence length="58" mass="6528">MLVRTIPTPPPRWPEPVEGCEVCAAHAKERAAAYDERDYSAATDANVRLTRHKSEAHR</sequence>
<protein>
    <submittedName>
        <fullName evidence="1">Uncharacterized protein</fullName>
    </submittedName>
</protein>
<dbReference type="EMBL" id="BAAARJ010000014">
    <property type="protein sequence ID" value="GAA2624244.1"/>
    <property type="molecule type" value="Genomic_DNA"/>
</dbReference>
<keyword evidence="2" id="KW-1185">Reference proteome</keyword>
<gene>
    <name evidence="1" type="ORF">GCM10009863_43390</name>
</gene>
<comment type="caution">
    <text evidence="1">The sequence shown here is derived from an EMBL/GenBank/DDBJ whole genome shotgun (WGS) entry which is preliminary data.</text>
</comment>
<dbReference type="Proteomes" id="UP001501447">
    <property type="component" value="Unassembled WGS sequence"/>
</dbReference>
<organism evidence="1 2">
    <name type="scientific">Streptomyces axinellae</name>
    <dbReference type="NCBI Taxonomy" id="552788"/>
    <lineage>
        <taxon>Bacteria</taxon>
        <taxon>Bacillati</taxon>
        <taxon>Actinomycetota</taxon>
        <taxon>Actinomycetes</taxon>
        <taxon>Kitasatosporales</taxon>
        <taxon>Streptomycetaceae</taxon>
        <taxon>Streptomyces</taxon>
    </lineage>
</organism>
<accession>A0ABN3QEC3</accession>